<dbReference type="PROSITE" id="PS51935">
    <property type="entry name" value="NLPC_P60"/>
    <property type="match status" value="1"/>
</dbReference>
<dbReference type="Proteomes" id="UP000284547">
    <property type="component" value="Unassembled WGS sequence"/>
</dbReference>
<dbReference type="InterPro" id="IPR000064">
    <property type="entry name" value="NLP_P60_dom"/>
</dbReference>
<dbReference type="InterPro" id="IPR051794">
    <property type="entry name" value="PG_Endopeptidase_C40"/>
</dbReference>
<dbReference type="Gene3D" id="3.90.1720.10">
    <property type="entry name" value="endopeptidase domain like (from Nostoc punctiforme)"/>
    <property type="match status" value="1"/>
</dbReference>
<dbReference type="PANTHER" id="PTHR47359:SF3">
    <property type="entry name" value="NLP_P60 DOMAIN-CONTAINING PROTEIN-RELATED"/>
    <property type="match status" value="1"/>
</dbReference>
<keyword evidence="3 6" id="KW-0378">Hydrolase</keyword>
<dbReference type="GO" id="GO:0006508">
    <property type="term" value="P:proteolysis"/>
    <property type="evidence" value="ECO:0007669"/>
    <property type="project" value="UniProtKB-KW"/>
</dbReference>
<dbReference type="GO" id="GO:0008234">
    <property type="term" value="F:cysteine-type peptidase activity"/>
    <property type="evidence" value="ECO:0007669"/>
    <property type="project" value="UniProtKB-KW"/>
</dbReference>
<dbReference type="Pfam" id="PF00877">
    <property type="entry name" value="NLPC_P60"/>
    <property type="match status" value="1"/>
</dbReference>
<evidence type="ECO:0000313" key="7">
    <source>
        <dbReference type="Proteomes" id="UP000284547"/>
    </source>
</evidence>
<dbReference type="EMBL" id="QWEY01000009">
    <property type="protein sequence ID" value="RGP36265.1"/>
    <property type="molecule type" value="Genomic_DNA"/>
</dbReference>
<evidence type="ECO:0000256" key="4">
    <source>
        <dbReference type="ARBA" id="ARBA00022807"/>
    </source>
</evidence>
<name>A0A411YZN2_9RHOB</name>
<dbReference type="RefSeq" id="WP_118154407.1">
    <property type="nucleotide sequence ID" value="NZ_QWEY01000009.1"/>
</dbReference>
<dbReference type="Pfam" id="PF18348">
    <property type="entry name" value="SH3_16"/>
    <property type="match status" value="1"/>
</dbReference>
<organism evidence="6 7">
    <name type="scientific">Pseudotabrizicola alkalilacus</name>
    <dbReference type="NCBI Taxonomy" id="2305252"/>
    <lineage>
        <taxon>Bacteria</taxon>
        <taxon>Pseudomonadati</taxon>
        <taxon>Pseudomonadota</taxon>
        <taxon>Alphaproteobacteria</taxon>
        <taxon>Rhodobacterales</taxon>
        <taxon>Paracoccaceae</taxon>
        <taxon>Pseudotabrizicola</taxon>
    </lineage>
</organism>
<evidence type="ECO:0000256" key="1">
    <source>
        <dbReference type="ARBA" id="ARBA00007074"/>
    </source>
</evidence>
<dbReference type="InterPro" id="IPR038765">
    <property type="entry name" value="Papain-like_cys_pep_sf"/>
</dbReference>
<protein>
    <submittedName>
        <fullName evidence="6">NLP/P60 hydrolase</fullName>
    </submittedName>
</protein>
<keyword evidence="2" id="KW-0645">Protease</keyword>
<comment type="caution">
    <text evidence="6">The sequence shown here is derived from an EMBL/GenBank/DDBJ whole genome shotgun (WGS) entry which is preliminary data.</text>
</comment>
<dbReference type="AlphaFoldDB" id="A0A411YZN2"/>
<evidence type="ECO:0000259" key="5">
    <source>
        <dbReference type="PROSITE" id="PS51935"/>
    </source>
</evidence>
<keyword evidence="4" id="KW-0788">Thiol protease</keyword>
<dbReference type="PANTHER" id="PTHR47359">
    <property type="entry name" value="PEPTIDOGLYCAN DL-ENDOPEPTIDASE CWLO"/>
    <property type="match status" value="1"/>
</dbReference>
<dbReference type="InterPro" id="IPR041382">
    <property type="entry name" value="SH3_16"/>
</dbReference>
<dbReference type="OrthoDB" id="9813368at2"/>
<dbReference type="SUPFAM" id="SSF54001">
    <property type="entry name" value="Cysteine proteinases"/>
    <property type="match status" value="1"/>
</dbReference>
<feature type="domain" description="NlpC/P60" evidence="5">
    <location>
        <begin position="149"/>
        <end position="272"/>
    </location>
</feature>
<gene>
    <name evidence="6" type="ORF">D1012_15880</name>
</gene>
<keyword evidence="7" id="KW-1185">Reference proteome</keyword>
<accession>A0A411YZN2</accession>
<evidence type="ECO:0000313" key="6">
    <source>
        <dbReference type="EMBL" id="RGP36265.1"/>
    </source>
</evidence>
<evidence type="ECO:0000256" key="3">
    <source>
        <dbReference type="ARBA" id="ARBA00022801"/>
    </source>
</evidence>
<comment type="similarity">
    <text evidence="1">Belongs to the peptidase C40 family.</text>
</comment>
<sequence length="274" mass="28887">MDRRSTPFSGRIALPSLRGQVEATFTEGQPATVTRPLADLLAHAHGARDRQVLLGDAVTVIDLRDGQAFVQAAKDGYCGWLDADAIGPAITPTHWVSARSSHLYSAPKVQAPEIAALPFGAKLAVTNISGSFAQTAQGFVPLAHLHVLEDRPTDPVRVAEGFVGAPYLWGGNSAAGMDCSGLVQAAMLACGLPCPGDSDQQKALGQALSDAAPLQRGDLLFWKGHVAWVADKRRILHANGHTMSVAFEPIATAIARILAQDGGPVIARRRVITL</sequence>
<reference evidence="6 7" key="1">
    <citation type="submission" date="2018-08" db="EMBL/GenBank/DDBJ databases">
        <title>Flavobacterium tibetense sp. nov., isolated from a wetland YonghuCo on Tibetan Plateau.</title>
        <authorList>
            <person name="Phurbu D."/>
            <person name="Lu H."/>
            <person name="Xing P."/>
        </authorList>
    </citation>
    <scope>NUCLEOTIDE SEQUENCE [LARGE SCALE GENOMIC DNA]</scope>
    <source>
        <strain evidence="6 7">DJC</strain>
    </source>
</reference>
<proteinExistence type="inferred from homology"/>
<evidence type="ECO:0000256" key="2">
    <source>
        <dbReference type="ARBA" id="ARBA00022670"/>
    </source>
</evidence>